<evidence type="ECO:0000256" key="1">
    <source>
        <dbReference type="SAM" id="MobiDB-lite"/>
    </source>
</evidence>
<dbReference type="AlphaFoldDB" id="A0A7I8JH99"/>
<name>A0A7I8JH99_SPIIN</name>
<sequence length="42" mass="4548">MEPDDELFFLLCDVPSLNAGPQIVQPPQPASAKEFPSTAPCF</sequence>
<dbReference type="EMBL" id="LR746276">
    <property type="protein sequence ID" value="CAA7406498.1"/>
    <property type="molecule type" value="Genomic_DNA"/>
</dbReference>
<accession>A0A7I8JH99</accession>
<protein>
    <submittedName>
        <fullName evidence="2">Uncharacterized protein</fullName>
    </submittedName>
</protein>
<dbReference type="Proteomes" id="UP000663760">
    <property type="component" value="Chromosome 13"/>
</dbReference>
<organism evidence="2">
    <name type="scientific">Spirodela intermedia</name>
    <name type="common">Intermediate duckweed</name>
    <dbReference type="NCBI Taxonomy" id="51605"/>
    <lineage>
        <taxon>Eukaryota</taxon>
        <taxon>Viridiplantae</taxon>
        <taxon>Streptophyta</taxon>
        <taxon>Embryophyta</taxon>
        <taxon>Tracheophyta</taxon>
        <taxon>Spermatophyta</taxon>
        <taxon>Magnoliopsida</taxon>
        <taxon>Liliopsida</taxon>
        <taxon>Araceae</taxon>
        <taxon>Lemnoideae</taxon>
        <taxon>Spirodela</taxon>
    </lineage>
</organism>
<evidence type="ECO:0000313" key="4">
    <source>
        <dbReference type="Proteomes" id="UP000663760"/>
    </source>
</evidence>
<proteinExistence type="predicted"/>
<gene>
    <name evidence="2" type="ORF">SI7747_13015933</name>
    <name evidence="3" type="ORF">SI8410_13017176</name>
</gene>
<dbReference type="EMBL" id="LR743600">
    <property type="protein sequence ID" value="CAA2630287.1"/>
    <property type="molecule type" value="Genomic_DNA"/>
</dbReference>
<keyword evidence="4" id="KW-1185">Reference proteome</keyword>
<reference evidence="2" key="1">
    <citation type="submission" date="2019-12" db="EMBL/GenBank/DDBJ databases">
        <authorList>
            <person name="Scholz U."/>
            <person name="Mascher M."/>
            <person name="Fiebig A."/>
        </authorList>
    </citation>
    <scope>NUCLEOTIDE SEQUENCE</scope>
</reference>
<feature type="region of interest" description="Disordered" evidence="1">
    <location>
        <begin position="22"/>
        <end position="42"/>
    </location>
</feature>
<evidence type="ECO:0000313" key="2">
    <source>
        <dbReference type="EMBL" id="CAA2630287.1"/>
    </source>
</evidence>
<evidence type="ECO:0000313" key="3">
    <source>
        <dbReference type="EMBL" id="CAA7406498.1"/>
    </source>
</evidence>